<organism evidence="3">
    <name type="scientific">freshwater metagenome</name>
    <dbReference type="NCBI Taxonomy" id="449393"/>
    <lineage>
        <taxon>unclassified sequences</taxon>
        <taxon>metagenomes</taxon>
        <taxon>ecological metagenomes</taxon>
    </lineage>
</organism>
<dbReference type="AlphaFoldDB" id="A0A6J7KG21"/>
<proteinExistence type="predicted"/>
<evidence type="ECO:0000256" key="2">
    <source>
        <dbReference type="SAM" id="MobiDB-lite"/>
    </source>
</evidence>
<keyword evidence="1" id="KW-0175">Coiled coil</keyword>
<gene>
    <name evidence="3" type="ORF">UFOPK3662_02673</name>
</gene>
<protein>
    <submittedName>
        <fullName evidence="3">Unannotated protein</fullName>
    </submittedName>
</protein>
<evidence type="ECO:0000256" key="1">
    <source>
        <dbReference type="SAM" id="Coils"/>
    </source>
</evidence>
<feature type="coiled-coil region" evidence="1">
    <location>
        <begin position="207"/>
        <end position="297"/>
    </location>
</feature>
<accession>A0A6J7KG21</accession>
<dbReference type="EMBL" id="CAFBMW010000024">
    <property type="protein sequence ID" value="CAB4952914.1"/>
    <property type="molecule type" value="Genomic_DNA"/>
</dbReference>
<feature type="region of interest" description="Disordered" evidence="2">
    <location>
        <begin position="179"/>
        <end position="207"/>
    </location>
</feature>
<reference evidence="3" key="1">
    <citation type="submission" date="2020-05" db="EMBL/GenBank/DDBJ databases">
        <authorList>
            <person name="Chiriac C."/>
            <person name="Salcher M."/>
            <person name="Ghai R."/>
            <person name="Kavagutti S V."/>
        </authorList>
    </citation>
    <scope>NUCLEOTIDE SEQUENCE</scope>
</reference>
<evidence type="ECO:0000313" key="3">
    <source>
        <dbReference type="EMBL" id="CAB4952914.1"/>
    </source>
</evidence>
<name>A0A6J7KG21_9ZZZZ</name>
<sequence>MPETRHDPLLEIADDLYALPLADFTPARDSLAKEHKADKELAAAIKGLRKASVAAWVVNLLVRRDPDQVDQVLAVGVALRDAQDNLDAAQLKEFTKQRRQLTASVTTAARRMAREEGVRTTQTVADQVEATLTAAMLEPDAAKAVRSGLLVTAIAATGLGDLDLGGAVAVPEALGFSATARPAAPPDPARRPQLHVVPDPDADKKARAAADARVAEARAALGEAEKEHRSTRRTVEKLRARTLQLQAEIDELRARMAELDAEVEEVDDELDEAQALQEESQEAVDAATAEVEAARAARERL</sequence>